<dbReference type="SMART" id="SM00702">
    <property type="entry name" value="P4Hc"/>
    <property type="match status" value="1"/>
</dbReference>
<protein>
    <recommendedName>
        <fullName evidence="6">Prolyl 4-hydroxylase alpha subunit domain-containing protein</fullName>
    </recommendedName>
</protein>
<feature type="domain" description="Prolyl 4-hydroxylase alpha subunit" evidence="6">
    <location>
        <begin position="93"/>
        <end position="342"/>
    </location>
</feature>
<evidence type="ECO:0000256" key="5">
    <source>
        <dbReference type="ARBA" id="ARBA00023004"/>
    </source>
</evidence>
<evidence type="ECO:0000256" key="4">
    <source>
        <dbReference type="ARBA" id="ARBA00023002"/>
    </source>
</evidence>
<reference evidence="7 8" key="1">
    <citation type="journal article" date="2015" name="Plant Cell">
        <title>Oil accumulation by the oleaginous diatom Fistulifera solaris as revealed by the genome and transcriptome.</title>
        <authorList>
            <person name="Tanaka T."/>
            <person name="Maeda Y."/>
            <person name="Veluchamy A."/>
            <person name="Tanaka M."/>
            <person name="Abida H."/>
            <person name="Marechal E."/>
            <person name="Bowler C."/>
            <person name="Muto M."/>
            <person name="Sunaga Y."/>
            <person name="Tanaka M."/>
            <person name="Yoshino T."/>
            <person name="Taniguchi T."/>
            <person name="Fukuda Y."/>
            <person name="Nemoto M."/>
            <person name="Matsumoto M."/>
            <person name="Wong P.S."/>
            <person name="Aburatani S."/>
            <person name="Fujibuchi W."/>
        </authorList>
    </citation>
    <scope>NUCLEOTIDE SEQUENCE [LARGE SCALE GENOMIC DNA]</scope>
    <source>
        <strain evidence="7 8">JPCC DA0580</strain>
    </source>
</reference>
<dbReference type="PANTHER" id="PTHR10869:SF229">
    <property type="entry name" value="PROLYL 4-HYDROXYLASE ALPHA SUBUNIT DOMAIN-CONTAINING PROTEIN"/>
    <property type="match status" value="1"/>
</dbReference>
<dbReference type="InterPro" id="IPR044862">
    <property type="entry name" value="Pro_4_hyd_alph_FE2OG_OXY"/>
</dbReference>
<keyword evidence="2" id="KW-0479">Metal-binding</keyword>
<evidence type="ECO:0000256" key="1">
    <source>
        <dbReference type="ARBA" id="ARBA00001961"/>
    </source>
</evidence>
<dbReference type="InParanoid" id="A0A1Z5JKF6"/>
<dbReference type="InterPro" id="IPR045054">
    <property type="entry name" value="P4HA-like"/>
</dbReference>
<comment type="caution">
    <text evidence="7">The sequence shown here is derived from an EMBL/GenBank/DDBJ whole genome shotgun (WGS) entry which is preliminary data.</text>
</comment>
<keyword evidence="5" id="KW-0408">Iron</keyword>
<dbReference type="PANTHER" id="PTHR10869">
    <property type="entry name" value="PROLYL 4-HYDROXYLASE ALPHA SUBUNIT"/>
    <property type="match status" value="1"/>
</dbReference>
<dbReference type="InterPro" id="IPR006620">
    <property type="entry name" value="Pro_4_hyd_alph"/>
</dbReference>
<accession>A0A1Z5JKF6</accession>
<name>A0A1Z5JKF6_FISSO</name>
<dbReference type="GO" id="GO:0004656">
    <property type="term" value="F:procollagen-proline 4-dioxygenase activity"/>
    <property type="evidence" value="ECO:0007669"/>
    <property type="project" value="TreeGrafter"/>
</dbReference>
<evidence type="ECO:0000256" key="3">
    <source>
        <dbReference type="ARBA" id="ARBA00022964"/>
    </source>
</evidence>
<dbReference type="Proteomes" id="UP000198406">
    <property type="component" value="Unassembled WGS sequence"/>
</dbReference>
<proteinExistence type="predicted"/>
<evidence type="ECO:0000313" key="8">
    <source>
        <dbReference type="Proteomes" id="UP000198406"/>
    </source>
</evidence>
<dbReference type="GO" id="GO:0031418">
    <property type="term" value="F:L-ascorbic acid binding"/>
    <property type="evidence" value="ECO:0007669"/>
    <property type="project" value="InterPro"/>
</dbReference>
<dbReference type="Pfam" id="PF13640">
    <property type="entry name" value="2OG-FeII_Oxy_3"/>
    <property type="match status" value="1"/>
</dbReference>
<gene>
    <name evidence="7" type="ORF">FisN_11Hh070</name>
</gene>
<dbReference type="AlphaFoldDB" id="A0A1Z5JKF6"/>
<evidence type="ECO:0000313" key="7">
    <source>
        <dbReference type="EMBL" id="GAX14469.1"/>
    </source>
</evidence>
<evidence type="ECO:0000256" key="2">
    <source>
        <dbReference type="ARBA" id="ARBA00022723"/>
    </source>
</evidence>
<keyword evidence="4" id="KW-0560">Oxidoreductase</keyword>
<keyword evidence="3" id="KW-0223">Dioxygenase</keyword>
<dbReference type="GO" id="GO:0005506">
    <property type="term" value="F:iron ion binding"/>
    <property type="evidence" value="ECO:0007669"/>
    <property type="project" value="InterPro"/>
</dbReference>
<evidence type="ECO:0000259" key="6">
    <source>
        <dbReference type="SMART" id="SM00702"/>
    </source>
</evidence>
<dbReference type="GO" id="GO:0005783">
    <property type="term" value="C:endoplasmic reticulum"/>
    <property type="evidence" value="ECO:0007669"/>
    <property type="project" value="TreeGrafter"/>
</dbReference>
<keyword evidence="8" id="KW-1185">Reference proteome</keyword>
<sequence>MRSKLFCKELLTLGSVSCFLAFILRCPTFGFSLPSWTTNCRNPILNRRYRPNYMISLNKVKKEDITKAGRIDLVALQGDALDLKGAEILSEDPLVYTISNFLTKEECEAYQEYVQNLDGRNMTRSNPPAVSLDASRLWPLPLLSLFAGIPPVLHSMEEQQALSLVDVIQVAVPNVVIALSASGTLAYGVVLPLLRQLSKRSSRTSVAVALNTEADHPFVRRLVKKVSTLTKHPWTNWEAPVVTRYDPGALFSRHGDASPIQGDEWKDKGGQRVTTCICYLNTLREGGETYFDRLNIAVKPEAGKALFFFPADGVTWIADDRTTHESKPPISDDKWIVQMFGRAQRVPHPLGLADSFGNSDSKDVLDA</sequence>
<organism evidence="7 8">
    <name type="scientific">Fistulifera solaris</name>
    <name type="common">Oleaginous diatom</name>
    <dbReference type="NCBI Taxonomy" id="1519565"/>
    <lineage>
        <taxon>Eukaryota</taxon>
        <taxon>Sar</taxon>
        <taxon>Stramenopiles</taxon>
        <taxon>Ochrophyta</taxon>
        <taxon>Bacillariophyta</taxon>
        <taxon>Bacillariophyceae</taxon>
        <taxon>Bacillariophycidae</taxon>
        <taxon>Naviculales</taxon>
        <taxon>Naviculaceae</taxon>
        <taxon>Fistulifera</taxon>
    </lineage>
</organism>
<dbReference type="OrthoDB" id="420380at2759"/>
<comment type="cofactor">
    <cofactor evidence="1">
        <name>L-ascorbate</name>
        <dbReference type="ChEBI" id="CHEBI:38290"/>
    </cofactor>
</comment>
<dbReference type="Gene3D" id="2.60.120.620">
    <property type="entry name" value="q2cbj1_9rhob like domain"/>
    <property type="match status" value="1"/>
</dbReference>
<dbReference type="EMBL" id="BDSP01000080">
    <property type="protein sequence ID" value="GAX14469.1"/>
    <property type="molecule type" value="Genomic_DNA"/>
</dbReference>